<feature type="region of interest" description="Disordered" evidence="1">
    <location>
        <begin position="161"/>
        <end position="405"/>
    </location>
</feature>
<feature type="transmembrane region" description="Helical" evidence="2">
    <location>
        <begin position="415"/>
        <end position="435"/>
    </location>
</feature>
<proteinExistence type="predicted"/>
<evidence type="ECO:0000256" key="1">
    <source>
        <dbReference type="SAM" id="MobiDB-lite"/>
    </source>
</evidence>
<dbReference type="AlphaFoldDB" id="A0AAE3DTF0"/>
<feature type="compositionally biased region" description="Basic and acidic residues" evidence="1">
    <location>
        <begin position="230"/>
        <end position="243"/>
    </location>
</feature>
<dbReference type="InterPro" id="IPR014867">
    <property type="entry name" value="Spore_coat_CotH_CotH2/3/7"/>
</dbReference>
<keyword evidence="2" id="KW-0812">Transmembrane</keyword>
<evidence type="ECO:0000313" key="4">
    <source>
        <dbReference type="Proteomes" id="UP001197875"/>
    </source>
</evidence>
<name>A0AAE3DTF0_9FIRM</name>
<evidence type="ECO:0000256" key="2">
    <source>
        <dbReference type="SAM" id="Phobius"/>
    </source>
</evidence>
<keyword evidence="2" id="KW-1133">Transmembrane helix</keyword>
<dbReference type="RefSeq" id="WP_227615432.1">
    <property type="nucleotide sequence ID" value="NZ_JAJEPR010000017.1"/>
</dbReference>
<comment type="caution">
    <text evidence="3">The sequence shown here is derived from an EMBL/GenBank/DDBJ whole genome shotgun (WGS) entry which is preliminary data.</text>
</comment>
<dbReference type="EMBL" id="JAJEPR010000017">
    <property type="protein sequence ID" value="MCC2190312.1"/>
    <property type="molecule type" value="Genomic_DNA"/>
</dbReference>
<feature type="compositionally biased region" description="Acidic residues" evidence="1">
    <location>
        <begin position="244"/>
        <end position="254"/>
    </location>
</feature>
<evidence type="ECO:0000313" key="3">
    <source>
        <dbReference type="EMBL" id="MCC2190312.1"/>
    </source>
</evidence>
<keyword evidence="4" id="KW-1185">Reference proteome</keyword>
<feature type="compositionally biased region" description="Low complexity" evidence="1">
    <location>
        <begin position="345"/>
        <end position="362"/>
    </location>
</feature>
<dbReference type="Proteomes" id="UP001197875">
    <property type="component" value="Unassembled WGS sequence"/>
</dbReference>
<reference evidence="3 4" key="1">
    <citation type="submission" date="2021-10" db="EMBL/GenBank/DDBJ databases">
        <title>Anaerobic single-cell dispensing facilitates the cultivation of human gut bacteria.</title>
        <authorList>
            <person name="Afrizal A."/>
        </authorList>
    </citation>
    <scope>NUCLEOTIDE SEQUENCE [LARGE SCALE GENOMIC DNA]</scope>
    <source>
        <strain evidence="3 4">CLA-AA-H277</strain>
    </source>
</reference>
<keyword evidence="2" id="KW-0472">Membrane</keyword>
<feature type="compositionally biased region" description="Gly residues" evidence="1">
    <location>
        <begin position="380"/>
        <end position="389"/>
    </location>
</feature>
<accession>A0AAE3DTF0</accession>
<feature type="compositionally biased region" description="Polar residues" evidence="1">
    <location>
        <begin position="309"/>
        <end position="337"/>
    </location>
</feature>
<gene>
    <name evidence="3" type="ORF">LKD71_10920</name>
</gene>
<organism evidence="3 4">
    <name type="scientific">Fusicatenibacter faecihominis</name>
    <dbReference type="NCBI Taxonomy" id="2881276"/>
    <lineage>
        <taxon>Bacteria</taxon>
        <taxon>Bacillati</taxon>
        <taxon>Bacillota</taxon>
        <taxon>Clostridia</taxon>
        <taxon>Lachnospirales</taxon>
        <taxon>Lachnospiraceae</taxon>
        <taxon>Fusicatenibacter</taxon>
    </lineage>
</organism>
<sequence>MAHNYYLYESGGKLNLIPWDYNLAFGGMGMGNDASSVINSPIDNAFSGTTFFDTLMENEEYHEKYLSCLQQLVDEYINGGGFETFYNRTRSRIDSLVESDSTAFYTYEEYEAAAEMLCTVVKLRGESIEGQLNGMIPTTEEEQRSATTLIDASDVDLSVMGTMNNGGGAPGGDDAREAFAGTGDGEMPDNMPQGGPPDRKKGEMPDMGEGGAPGNMLQMPGGGTPGSTDQKSENKSEENKETENAEAAETEVTEENNVSTETALMQTVAGTAEKDSADVKEDTKMQETKAGTTTEETEAETKAVEHQMIQESLPQTASEQTLEQDTVPENTSDQTADQEVAGKKTTTQESESESTSTQTTSQDNANMPAAPGNFDQNGGEPMGGNGNGNGNDNFVPGNMPGGMGEETSTGISANLIWFAISLGVLVLALLFAGLFKRRPRRR</sequence>
<protein>
    <submittedName>
        <fullName evidence="3">CotH kinase family protein</fullName>
    </submittedName>
</protein>
<keyword evidence="3" id="KW-0808">Transferase</keyword>
<dbReference type="GO" id="GO:0016301">
    <property type="term" value="F:kinase activity"/>
    <property type="evidence" value="ECO:0007669"/>
    <property type="project" value="UniProtKB-KW"/>
</dbReference>
<feature type="compositionally biased region" description="Basic and acidic residues" evidence="1">
    <location>
        <begin position="272"/>
        <end position="287"/>
    </location>
</feature>
<keyword evidence="3" id="KW-0418">Kinase</keyword>
<dbReference type="Pfam" id="PF08757">
    <property type="entry name" value="CotH"/>
    <property type="match status" value="1"/>
</dbReference>